<evidence type="ECO:0000256" key="1">
    <source>
        <dbReference type="ARBA" id="ARBA00009051"/>
    </source>
</evidence>
<dbReference type="InterPro" id="IPR000225">
    <property type="entry name" value="Armadillo"/>
</dbReference>
<feature type="region of interest" description="Disordered" evidence="3">
    <location>
        <begin position="22"/>
        <end position="118"/>
    </location>
</feature>
<feature type="region of interest" description="Disordered" evidence="3">
    <location>
        <begin position="158"/>
        <end position="199"/>
    </location>
</feature>
<evidence type="ECO:0000256" key="2">
    <source>
        <dbReference type="ARBA" id="ARBA00022687"/>
    </source>
</evidence>
<feature type="compositionally biased region" description="Basic residues" evidence="3">
    <location>
        <begin position="1399"/>
        <end position="1409"/>
    </location>
</feature>
<feature type="region of interest" description="Disordered" evidence="3">
    <location>
        <begin position="1328"/>
        <end position="1348"/>
    </location>
</feature>
<dbReference type="InterPro" id="IPR026818">
    <property type="entry name" value="Apc_fam"/>
</dbReference>
<feature type="compositionally biased region" description="Polar residues" evidence="3">
    <location>
        <begin position="1180"/>
        <end position="1195"/>
    </location>
</feature>
<dbReference type="Pfam" id="PF18797">
    <property type="entry name" value="APC_rep"/>
    <property type="match status" value="1"/>
</dbReference>
<evidence type="ECO:0000313" key="4">
    <source>
        <dbReference type="EMBL" id="AMA97173.1"/>
    </source>
</evidence>
<dbReference type="GO" id="GO:0071944">
    <property type="term" value="C:cell periphery"/>
    <property type="evidence" value="ECO:0007669"/>
    <property type="project" value="UniProtKB-ARBA"/>
</dbReference>
<dbReference type="Gene3D" id="1.25.10.10">
    <property type="entry name" value="Leucine-rich Repeat Variant"/>
    <property type="match status" value="1"/>
</dbReference>
<dbReference type="GO" id="GO:0005737">
    <property type="term" value="C:cytoplasm"/>
    <property type="evidence" value="ECO:0007669"/>
    <property type="project" value="UniProtKB-ARBA"/>
</dbReference>
<protein>
    <submittedName>
        <fullName evidence="4">APC</fullName>
    </submittedName>
</protein>
<feature type="compositionally biased region" description="Polar residues" evidence="3">
    <location>
        <begin position="1139"/>
        <end position="1154"/>
    </location>
</feature>
<feature type="region of interest" description="Disordered" evidence="3">
    <location>
        <begin position="1506"/>
        <end position="1557"/>
    </location>
</feature>
<feature type="region of interest" description="Disordered" evidence="3">
    <location>
        <begin position="587"/>
        <end position="612"/>
    </location>
</feature>
<dbReference type="GO" id="GO:0030178">
    <property type="term" value="P:negative regulation of Wnt signaling pathway"/>
    <property type="evidence" value="ECO:0007669"/>
    <property type="project" value="InterPro"/>
</dbReference>
<dbReference type="InterPro" id="IPR041257">
    <property type="entry name" value="APC_rep"/>
</dbReference>
<accession>A0A0X8DEA1</accession>
<feature type="compositionally biased region" description="Polar residues" evidence="3">
    <location>
        <begin position="1092"/>
        <end position="1107"/>
    </location>
</feature>
<feature type="compositionally biased region" description="Polar residues" evidence="3">
    <location>
        <begin position="59"/>
        <end position="73"/>
    </location>
</feature>
<dbReference type="SMR" id="A0A0X8DEA1"/>
<dbReference type="SUPFAM" id="SSF48371">
    <property type="entry name" value="ARM repeat"/>
    <property type="match status" value="1"/>
</dbReference>
<feature type="compositionally biased region" description="Acidic residues" evidence="3">
    <location>
        <begin position="1416"/>
        <end position="1426"/>
    </location>
</feature>
<dbReference type="PANTHER" id="PTHR12607">
    <property type="entry name" value="ADENOMATOUS POLYPOSIS COLI PROTEIN FAMILY"/>
    <property type="match status" value="1"/>
</dbReference>
<dbReference type="InterPro" id="IPR011989">
    <property type="entry name" value="ARM-like"/>
</dbReference>
<feature type="compositionally biased region" description="Polar residues" evidence="3">
    <location>
        <begin position="1328"/>
        <end position="1347"/>
    </location>
</feature>
<feature type="region of interest" description="Disordered" evidence="3">
    <location>
        <begin position="1376"/>
        <end position="1433"/>
    </location>
</feature>
<keyword evidence="2" id="KW-0879">Wnt signaling pathway</keyword>
<dbReference type="EMBL" id="KT381584">
    <property type="protein sequence ID" value="AMA97173.1"/>
    <property type="molecule type" value="mRNA"/>
</dbReference>
<reference evidence="4" key="1">
    <citation type="submission" date="2015-08" db="EMBL/GenBank/DDBJ databases">
        <authorList>
            <person name="Babu N.S."/>
            <person name="Beckwith C.J."/>
            <person name="Beseler K.G."/>
            <person name="Brison A."/>
            <person name="Carone J.V."/>
            <person name="Caskin T.P."/>
            <person name="Diamond M."/>
            <person name="Durham M.E."/>
            <person name="Foxe J.M."/>
            <person name="Go M."/>
            <person name="Henderson B.A."/>
            <person name="Jones I.B."/>
            <person name="McGettigan J.A."/>
            <person name="Micheletti S.J."/>
            <person name="Nasrallah M.E."/>
            <person name="Ortiz D."/>
            <person name="Piller C.R."/>
            <person name="Privatt S.R."/>
            <person name="Schneider S.L."/>
            <person name="Sharp S."/>
            <person name="Smith T.C."/>
            <person name="Stanton J.D."/>
            <person name="Ullery H.E."/>
            <person name="Wilson R.J."/>
            <person name="Serrano M.G."/>
            <person name="Buck G."/>
            <person name="Lee V."/>
            <person name="Wang Y."/>
            <person name="Carvalho R."/>
            <person name="Voegtly L."/>
            <person name="Shi R."/>
            <person name="Duckworth R."/>
            <person name="Johnson A."/>
            <person name="Loviza R."/>
            <person name="Walstead R."/>
            <person name="Shah Z."/>
            <person name="Kiflezghi M."/>
            <person name="Wade K."/>
            <person name="Ball S.L."/>
            <person name="Bradley K.W."/>
            <person name="Asai D.J."/>
            <person name="Bowman C.A."/>
            <person name="Russell D.A."/>
            <person name="Pope W.H."/>
            <person name="Jacobs-Sera D."/>
            <person name="Hendrix R.W."/>
            <person name="Hatfull G.F."/>
        </authorList>
    </citation>
    <scope>NUCLEOTIDE SEQUENCE</scope>
</reference>
<dbReference type="PANTHER" id="PTHR12607:SF12">
    <property type="entry name" value="APC-LIKE, ISOFORM A-RELATED"/>
    <property type="match status" value="1"/>
</dbReference>
<feature type="compositionally biased region" description="Polar residues" evidence="3">
    <location>
        <begin position="1258"/>
        <end position="1284"/>
    </location>
</feature>
<dbReference type="GO" id="GO:0008013">
    <property type="term" value="F:beta-catenin binding"/>
    <property type="evidence" value="ECO:0007669"/>
    <property type="project" value="InterPro"/>
</dbReference>
<evidence type="ECO:0000256" key="3">
    <source>
        <dbReference type="SAM" id="MobiDB-lite"/>
    </source>
</evidence>
<feature type="compositionally biased region" description="Polar residues" evidence="3">
    <location>
        <begin position="1119"/>
        <end position="1129"/>
    </location>
</feature>
<proteinExistence type="evidence at transcript level"/>
<feature type="compositionally biased region" description="Polar residues" evidence="3">
    <location>
        <begin position="93"/>
        <end position="103"/>
    </location>
</feature>
<dbReference type="GO" id="GO:0016055">
    <property type="term" value="P:Wnt signaling pathway"/>
    <property type="evidence" value="ECO:0007669"/>
    <property type="project" value="UniProtKB-KW"/>
</dbReference>
<sequence>MDDFEEDIFDRNIDQLDVRETPRWELSEEEDSGGCEVDNLMNQKTNRKQNPAEDEQVENTKLSQVATSTNLPVQNPGVPSVGPKGPERPIPVSLTNGAPQSPLLTRAPSGPHSCASTTESVKTVMSPLYARKMDKAKIDALVQAAYAKDEDSIKDFGAAERCKQSSQSQSKPIKPVAPSNTMKKLTPWEDDDADSIKDFSGTDRKKEEKYMERTDEAIYQRASEEHIKRPPIWHDEEVDSLRDFGRISGKQEMPSGMTSQQISRVPSDEELCLSPPWNDEDDGPVRNFVCTAPDHKNYGINKIVTEEQMRQIPPWHDDDMDSTRDYAEFCKMASIENSRRPSEENIYLTPPWMEDDRSSCASNTASTAHMTLEEKRAIEEEAKNSGLNAGADKAQAFRKEKTQEGTTGAQLPGRDSGFCSEQDQHAQQAQATTVIADSETEKDFPSTNELLEELPEVPSPQSIPVPRSAPVAFSTTAPMCSGMPQYVMPVTAPASSSLNPVYVHNTSNRPVMTTVAAVNPVVRSTTQEVPPPLHLMTRQQMLQLLTQQQQQQPPSQIPDSGKRIGVVRQGSGDIGLVTSSHMVRQQNPEVTPTTTTVPQDKEMIPHSVPQSRATQQALADDTRMMYNMACAAKGLARSASHSSMEANCYSPHDALEGFETSSVVSFASTAATHQDLDTRIDMMQSLLSLLGTHDKDDMSRTLLAMSNSKDSCAAMRQSGCLPLLIDLLHGRDNPKSRRDARARAGLALHNIVYTNVEDRRGRREIRVLRLLEIVRAHCDVVHYGDMPPHPCAERWYPPLRDYGPGPAVAALMKLSFEEEHRTAICELGGLHAIAELIEIDHKVNAECKDFYSISLRKYAGMTLTNLTFGNTKNKTILCKMDKTLEALIAQLGTTEEEEIVQVSASILRNLSWRADDVCREALKSCNATRSLIDVASKVTGETALRTILSALWNLSAHCSENKTELCSSPGALKFIVKCLSYCSPSGNISVVESSGGILRNLSSHIAVRSEYRKVLRANACFHTLLSHLRSPSLRVVSNACGALWNLSARCPEDQELLWELGAVSLLKSLANSKHKAIATASSAALRNLMSVKPTSSHATDNESVSSRQARRYRSMPAGTRTQEAQSKLRQSARDRVKSPGTQSPRMQQSPQARSPHTHSPRSESPVVQREDARVMDNQDTESVASIANSNSSTGSARAARESKGGALAMNGKPRQKGDSSSIGSGASMEGRHNHLGRWSGSNDSLSRHRKNMDLSHARPQQTGQDGHARPQQTGQDGHSRSSSDGGAVIQLVTDSYPLQVTAKTSLCKGQESRQEGATSRVRQALGYTGSQPSVLSGRQSDTGSVVSPGTARRLNQWAEIQASESIEMSSMSARMRPESRITQNAPAVAASRESVNSSRQRRRRVQKFRSYRDTDSDPEADIDSDDDRTMFSTRGNIGNAWVKKNGNRNAFRGHMTENGIQSPRMQTKMAEDRCVCTEVSNVWIKRGKSADALPKRMCEKCNKEKQEGNGITAVKTRRNSSDSPLSSPSAMRVPRVISDPEDAELEASKRGVRVTSL</sequence>
<dbReference type="SMART" id="SM00185">
    <property type="entry name" value="ARM"/>
    <property type="match status" value="7"/>
</dbReference>
<organism evidence="4">
    <name type="scientific">Nematostella vectensis</name>
    <name type="common">Starlet sea anemone</name>
    <dbReference type="NCBI Taxonomy" id="45351"/>
    <lineage>
        <taxon>Eukaryota</taxon>
        <taxon>Metazoa</taxon>
        <taxon>Cnidaria</taxon>
        <taxon>Anthozoa</taxon>
        <taxon>Hexacorallia</taxon>
        <taxon>Actiniaria</taxon>
        <taxon>Edwardsiidae</taxon>
        <taxon>Nematostella</taxon>
    </lineage>
</organism>
<dbReference type="Pfam" id="PF00514">
    <property type="entry name" value="Arm"/>
    <property type="match status" value="1"/>
</dbReference>
<name>A0A0X8DEA1_NEMVE</name>
<feature type="region of interest" description="Disordered" evidence="3">
    <location>
        <begin position="1091"/>
        <end position="1285"/>
    </location>
</feature>
<comment type="similarity">
    <text evidence="1">Belongs to the adenomatous polyposis coli (APC) family.</text>
</comment>
<dbReference type="InterPro" id="IPR016024">
    <property type="entry name" value="ARM-type_fold"/>
</dbReference>